<feature type="transmembrane region" description="Helical" evidence="9">
    <location>
        <begin position="138"/>
        <end position="166"/>
    </location>
</feature>
<evidence type="ECO:0000256" key="2">
    <source>
        <dbReference type="ARBA" id="ARBA00008974"/>
    </source>
</evidence>
<feature type="transmembrane region" description="Helical" evidence="9">
    <location>
        <begin position="472"/>
        <end position="493"/>
    </location>
</feature>
<dbReference type="AlphaFoldDB" id="A0A852REU1"/>
<feature type="transmembrane region" description="Helical" evidence="9">
    <location>
        <begin position="284"/>
        <end position="304"/>
    </location>
</feature>
<evidence type="ECO:0000256" key="7">
    <source>
        <dbReference type="PIRNR" id="PIRNR002744"/>
    </source>
</evidence>
<organism evidence="10 11">
    <name type="scientific">Nocardioides kongjuensis</name>
    <dbReference type="NCBI Taxonomy" id="349522"/>
    <lineage>
        <taxon>Bacteria</taxon>
        <taxon>Bacillati</taxon>
        <taxon>Actinomycetota</taxon>
        <taxon>Actinomycetes</taxon>
        <taxon>Propionibacteriales</taxon>
        <taxon>Nocardioidaceae</taxon>
        <taxon>Nocardioides</taxon>
    </lineage>
</organism>
<keyword evidence="11" id="KW-1185">Reference proteome</keyword>
<keyword evidence="4 9" id="KW-0812">Transmembrane</keyword>
<evidence type="ECO:0000256" key="9">
    <source>
        <dbReference type="SAM" id="Phobius"/>
    </source>
</evidence>
<keyword evidence="6 7" id="KW-0472">Membrane</keyword>
<feature type="transmembrane region" description="Helical" evidence="9">
    <location>
        <begin position="390"/>
        <end position="410"/>
    </location>
</feature>
<feature type="transmembrane region" description="Helical" evidence="9">
    <location>
        <begin position="96"/>
        <end position="118"/>
    </location>
</feature>
<accession>A0A852REU1</accession>
<dbReference type="InterPro" id="IPR001248">
    <property type="entry name" value="Pur-cyt_permease"/>
</dbReference>
<feature type="transmembrane region" description="Helical" evidence="9">
    <location>
        <begin position="430"/>
        <end position="452"/>
    </location>
</feature>
<evidence type="ECO:0000313" key="10">
    <source>
        <dbReference type="EMBL" id="NYD28939.1"/>
    </source>
</evidence>
<dbReference type="Pfam" id="PF02133">
    <property type="entry name" value="Transp_cyt_pur"/>
    <property type="match status" value="1"/>
</dbReference>
<protein>
    <submittedName>
        <fullName evidence="10">Purine-cytosine permease-like protein</fullName>
    </submittedName>
</protein>
<comment type="caution">
    <text evidence="10">The sequence shown here is derived from an EMBL/GenBank/DDBJ whole genome shotgun (WGS) entry which is preliminary data.</text>
</comment>
<dbReference type="PIRSF" id="PIRSF002744">
    <property type="entry name" value="Pur-cyt_permease"/>
    <property type="match status" value="1"/>
</dbReference>
<feature type="transmembrane region" description="Helical" evidence="9">
    <location>
        <begin position="243"/>
        <end position="263"/>
    </location>
</feature>
<evidence type="ECO:0000256" key="1">
    <source>
        <dbReference type="ARBA" id="ARBA00004141"/>
    </source>
</evidence>
<evidence type="ECO:0000256" key="3">
    <source>
        <dbReference type="ARBA" id="ARBA00022448"/>
    </source>
</evidence>
<gene>
    <name evidence="10" type="ORF">BJ958_000485</name>
</gene>
<evidence type="ECO:0000256" key="4">
    <source>
        <dbReference type="ARBA" id="ARBA00022692"/>
    </source>
</evidence>
<evidence type="ECO:0000256" key="8">
    <source>
        <dbReference type="SAM" id="MobiDB-lite"/>
    </source>
</evidence>
<name>A0A852REU1_9ACTN</name>
<feature type="transmembrane region" description="Helical" evidence="9">
    <location>
        <begin position="316"/>
        <end position="336"/>
    </location>
</feature>
<sequence length="498" mass="51377">MTADTPIEPPIETPTEPLTETGGAMAIDHTQAEPAADEGLLPGHVEAHGIDVIPDGERTGTARSLFALWVAPNVNYLSFVVGGVLVLMGLSLVQAIAAVVVGCLFSIATGIVAVTGPVSGTPSQVATRAMYGVRGNRVAIAVNGWFVSVCYIALNWLTASVIGFALTERIGLGSSTPVQVVVVLVIASATTAISVYGQGLIMRLYGPLSAGLTLVFLLVSGFLVAKADFSYTPPVALHGADLWLTWIAGVTLIAATPLSYTISSDFARYLPRDTSPVAVATWTALGNAVPGIALLTVGILAATVTDLSDPEAGLRGIVPGWLVTVFLVAIIVGILANNALTTYSSGLALQAVGLPFSRVASVAVTAVVGVAMTLYALFVFDFLDTVSSSLVLLVSLVGPIMAIYVTDVLLRRNAYDGVELSDSTPGSRYWYTGGVNLAGAIACLASFVAALMCASTEAFTGPVAKSLDGLDLSVPVGMIGASVLYVALTRLFYGKHAR</sequence>
<dbReference type="EMBL" id="JACCBF010000001">
    <property type="protein sequence ID" value="NYD28939.1"/>
    <property type="molecule type" value="Genomic_DNA"/>
</dbReference>
<evidence type="ECO:0000256" key="5">
    <source>
        <dbReference type="ARBA" id="ARBA00022989"/>
    </source>
</evidence>
<dbReference type="Gene3D" id="1.10.4160.10">
    <property type="entry name" value="Hydantoin permease"/>
    <property type="match status" value="1"/>
</dbReference>
<reference evidence="10 11" key="1">
    <citation type="submission" date="2020-07" db="EMBL/GenBank/DDBJ databases">
        <title>Sequencing the genomes of 1000 actinobacteria strains.</title>
        <authorList>
            <person name="Klenk H.-P."/>
        </authorList>
    </citation>
    <scope>NUCLEOTIDE SEQUENCE [LARGE SCALE GENOMIC DNA]</scope>
    <source>
        <strain evidence="10 11">DSM 19082</strain>
    </source>
</reference>
<dbReference type="PANTHER" id="PTHR31806">
    <property type="entry name" value="PURINE-CYTOSINE PERMEASE FCY2-RELATED"/>
    <property type="match status" value="1"/>
</dbReference>
<feature type="transmembrane region" description="Helical" evidence="9">
    <location>
        <begin position="204"/>
        <end position="223"/>
    </location>
</feature>
<dbReference type="PANTHER" id="PTHR31806:SF1">
    <property type="entry name" value="PURINE-CYTOSINE PERMEASE FCY2-RELATED"/>
    <property type="match status" value="1"/>
</dbReference>
<comment type="subcellular location">
    <subcellularLocation>
        <location evidence="1">Membrane</location>
        <topology evidence="1">Multi-pass membrane protein</topology>
    </subcellularLocation>
</comment>
<keyword evidence="3 7" id="KW-0813">Transport</keyword>
<comment type="similarity">
    <text evidence="2 7">Belongs to the purine-cytosine permease (2.A.39) family.</text>
</comment>
<keyword evidence="5 9" id="KW-1133">Transmembrane helix</keyword>
<dbReference type="GO" id="GO:0005886">
    <property type="term" value="C:plasma membrane"/>
    <property type="evidence" value="ECO:0007669"/>
    <property type="project" value="TreeGrafter"/>
</dbReference>
<feature type="region of interest" description="Disordered" evidence="8">
    <location>
        <begin position="1"/>
        <end position="21"/>
    </location>
</feature>
<dbReference type="Proteomes" id="UP000582231">
    <property type="component" value="Unassembled WGS sequence"/>
</dbReference>
<feature type="transmembrane region" description="Helical" evidence="9">
    <location>
        <begin position="178"/>
        <end position="197"/>
    </location>
</feature>
<feature type="transmembrane region" description="Helical" evidence="9">
    <location>
        <begin position="66"/>
        <end position="90"/>
    </location>
</feature>
<proteinExistence type="inferred from homology"/>
<evidence type="ECO:0000313" key="11">
    <source>
        <dbReference type="Proteomes" id="UP000582231"/>
    </source>
</evidence>
<feature type="transmembrane region" description="Helical" evidence="9">
    <location>
        <begin position="356"/>
        <end position="378"/>
    </location>
</feature>
<dbReference type="RefSeq" id="WP_218865568.1">
    <property type="nucleotide sequence ID" value="NZ_BAABEF010000001.1"/>
</dbReference>
<dbReference type="InterPro" id="IPR026030">
    <property type="entry name" value="Pur-cyt_permease_Fcy2/21/22"/>
</dbReference>
<evidence type="ECO:0000256" key="6">
    <source>
        <dbReference type="ARBA" id="ARBA00023136"/>
    </source>
</evidence>
<dbReference type="GO" id="GO:0022857">
    <property type="term" value="F:transmembrane transporter activity"/>
    <property type="evidence" value="ECO:0007669"/>
    <property type="project" value="InterPro"/>
</dbReference>